<feature type="region of interest" description="Disordered" evidence="6">
    <location>
        <begin position="22"/>
        <end position="70"/>
    </location>
</feature>
<dbReference type="GO" id="GO:0008270">
    <property type="term" value="F:zinc ion binding"/>
    <property type="evidence" value="ECO:0007669"/>
    <property type="project" value="InterPro"/>
</dbReference>
<feature type="region of interest" description="Disordered" evidence="6">
    <location>
        <begin position="618"/>
        <end position="678"/>
    </location>
</feature>
<feature type="compositionally biased region" description="Polar residues" evidence="6">
    <location>
        <begin position="32"/>
        <end position="44"/>
    </location>
</feature>
<feature type="compositionally biased region" description="Acidic residues" evidence="6">
    <location>
        <begin position="49"/>
        <end position="65"/>
    </location>
</feature>
<feature type="non-terminal residue" evidence="8">
    <location>
        <position position="1"/>
    </location>
</feature>
<protein>
    <recommendedName>
        <fullName evidence="7">Xylanolytic transcriptional activator regulatory domain-containing protein</fullName>
    </recommendedName>
</protein>
<keyword evidence="5" id="KW-0539">Nucleus</keyword>
<dbReference type="GO" id="GO:0005634">
    <property type="term" value="C:nucleus"/>
    <property type="evidence" value="ECO:0007669"/>
    <property type="project" value="UniProtKB-SubCell"/>
</dbReference>
<dbReference type="Proteomes" id="UP001212841">
    <property type="component" value="Unassembled WGS sequence"/>
</dbReference>
<keyword evidence="4" id="KW-0804">Transcription</keyword>
<dbReference type="InterPro" id="IPR050815">
    <property type="entry name" value="TF_fung"/>
</dbReference>
<keyword evidence="9" id="KW-1185">Reference proteome</keyword>
<evidence type="ECO:0000313" key="8">
    <source>
        <dbReference type="EMBL" id="KAJ3044164.1"/>
    </source>
</evidence>
<feature type="compositionally biased region" description="Basic and acidic residues" evidence="6">
    <location>
        <begin position="618"/>
        <end position="632"/>
    </location>
</feature>
<dbReference type="SMART" id="SM00906">
    <property type="entry name" value="Fungal_trans"/>
    <property type="match status" value="1"/>
</dbReference>
<keyword evidence="3" id="KW-0805">Transcription regulation</keyword>
<dbReference type="PANTHER" id="PTHR47338">
    <property type="entry name" value="ZN(II)2CYS6 TRANSCRIPTION FACTOR (EUROFUNG)-RELATED"/>
    <property type="match status" value="1"/>
</dbReference>
<evidence type="ECO:0000256" key="2">
    <source>
        <dbReference type="ARBA" id="ARBA00022723"/>
    </source>
</evidence>
<sequence length="678" mass="74835">MPNRGLIRAPSRLKTVEVLVRGLISGPDTPDDNPQPSPTQSSPKRSIDLDDSDTESEYSDSEPSDSPDFAGFKGIALAIYRPRALDPSRVSELPSNSQWQGGTVVNSREEGGVLVQSLAVGEDSVVAHRVNSGKGGITIVEDVATDTVLFFGSTSTSNTSAWRQSPRFSDGVMSISLSSDATPVNIQPLDAPPCSPELLHHLVSLYFQHHHPYFPMIDRMRFLRQLKEKRSEHFSFLLNSMCALVTQQHPSLLKWGVPSVTALHNSFFAQARVLLGKIFDWPHINNIQGLLLLALVGMGTNRNASSYHYIGIAHRQSVELGMHRNLDNVRLGGLGERMKETMRATWFCLYILDRYVGVVEGRPFAVDDEDWDTPLPRQEEDGEVDRMIRHVALCSILGRIANHVNRPARPDRPSKSEIANELASELDQWHQLLPPELAAVPSKTDNGGKWTFHHHLFVMYHTTVILLERMRTGRFGRGGLGSAEVIESVLESLPSKHTPSSSTPTSSAQQDPPFVFVMPVVVYAGLTASTLFLDLVLESFGMEQKNRKRARSSVDSERAGGSGGGSTMGERGQRALESLKRSLGVFEKMRDVAMFSVHYAGLIYECLRSNGVVGDLGKVQEEKEPERQRQDGVEGYESAESHNRPYVPTQQELMGHFHQQRPTVPGGKVQLVGGNGGA</sequence>
<dbReference type="CDD" id="cd12148">
    <property type="entry name" value="fungal_TF_MHR"/>
    <property type="match status" value="1"/>
</dbReference>
<dbReference type="InterPro" id="IPR007219">
    <property type="entry name" value="XnlR_reg_dom"/>
</dbReference>
<evidence type="ECO:0000259" key="7">
    <source>
        <dbReference type="SMART" id="SM00906"/>
    </source>
</evidence>
<accession>A0AAD5SC87</accession>
<comment type="subcellular location">
    <subcellularLocation>
        <location evidence="1">Nucleus</location>
    </subcellularLocation>
</comment>
<evidence type="ECO:0000256" key="4">
    <source>
        <dbReference type="ARBA" id="ARBA00023163"/>
    </source>
</evidence>
<evidence type="ECO:0000313" key="9">
    <source>
        <dbReference type="Proteomes" id="UP001212841"/>
    </source>
</evidence>
<feature type="region of interest" description="Disordered" evidence="6">
    <location>
        <begin position="546"/>
        <end position="572"/>
    </location>
</feature>
<dbReference type="PANTHER" id="PTHR47338:SF5">
    <property type="entry name" value="ZN(II)2CYS6 TRANSCRIPTION FACTOR (EUROFUNG)"/>
    <property type="match status" value="1"/>
</dbReference>
<dbReference type="GO" id="GO:0006351">
    <property type="term" value="P:DNA-templated transcription"/>
    <property type="evidence" value="ECO:0007669"/>
    <property type="project" value="InterPro"/>
</dbReference>
<reference evidence="8" key="1">
    <citation type="submission" date="2020-05" db="EMBL/GenBank/DDBJ databases">
        <title>Phylogenomic resolution of chytrid fungi.</title>
        <authorList>
            <person name="Stajich J.E."/>
            <person name="Amses K."/>
            <person name="Simmons R."/>
            <person name="Seto K."/>
            <person name="Myers J."/>
            <person name="Bonds A."/>
            <person name="Quandt C.A."/>
            <person name="Barry K."/>
            <person name="Liu P."/>
            <person name="Grigoriev I."/>
            <person name="Longcore J.E."/>
            <person name="James T.Y."/>
        </authorList>
    </citation>
    <scope>NUCLEOTIDE SEQUENCE</scope>
    <source>
        <strain evidence="8">JEL0318</strain>
    </source>
</reference>
<dbReference type="GO" id="GO:0003677">
    <property type="term" value="F:DNA binding"/>
    <property type="evidence" value="ECO:0007669"/>
    <property type="project" value="InterPro"/>
</dbReference>
<organism evidence="8 9">
    <name type="scientific">Rhizophlyctis rosea</name>
    <dbReference type="NCBI Taxonomy" id="64517"/>
    <lineage>
        <taxon>Eukaryota</taxon>
        <taxon>Fungi</taxon>
        <taxon>Fungi incertae sedis</taxon>
        <taxon>Chytridiomycota</taxon>
        <taxon>Chytridiomycota incertae sedis</taxon>
        <taxon>Chytridiomycetes</taxon>
        <taxon>Rhizophlyctidales</taxon>
        <taxon>Rhizophlyctidaceae</taxon>
        <taxon>Rhizophlyctis</taxon>
    </lineage>
</organism>
<dbReference type="EMBL" id="JADGJD010001308">
    <property type="protein sequence ID" value="KAJ3044164.1"/>
    <property type="molecule type" value="Genomic_DNA"/>
</dbReference>
<dbReference type="Pfam" id="PF04082">
    <property type="entry name" value="Fungal_trans"/>
    <property type="match status" value="1"/>
</dbReference>
<evidence type="ECO:0000256" key="1">
    <source>
        <dbReference type="ARBA" id="ARBA00004123"/>
    </source>
</evidence>
<evidence type="ECO:0000256" key="6">
    <source>
        <dbReference type="SAM" id="MobiDB-lite"/>
    </source>
</evidence>
<keyword evidence="2" id="KW-0479">Metal-binding</keyword>
<gene>
    <name evidence="8" type="ORF">HK097_001556</name>
</gene>
<dbReference type="GO" id="GO:0000981">
    <property type="term" value="F:DNA-binding transcription factor activity, RNA polymerase II-specific"/>
    <property type="evidence" value="ECO:0007669"/>
    <property type="project" value="InterPro"/>
</dbReference>
<evidence type="ECO:0000256" key="5">
    <source>
        <dbReference type="ARBA" id="ARBA00023242"/>
    </source>
</evidence>
<proteinExistence type="predicted"/>
<evidence type="ECO:0000256" key="3">
    <source>
        <dbReference type="ARBA" id="ARBA00023015"/>
    </source>
</evidence>
<comment type="caution">
    <text evidence="8">The sequence shown here is derived from an EMBL/GenBank/DDBJ whole genome shotgun (WGS) entry which is preliminary data.</text>
</comment>
<dbReference type="AlphaFoldDB" id="A0AAD5SC87"/>
<feature type="domain" description="Xylanolytic transcriptional activator regulatory" evidence="7">
    <location>
        <begin position="306"/>
        <end position="382"/>
    </location>
</feature>
<name>A0AAD5SC87_9FUNG</name>